<dbReference type="AlphaFoldDB" id="A0A0F3GZ56"/>
<keyword evidence="3" id="KW-1185">Reference proteome</keyword>
<evidence type="ECO:0000313" key="2">
    <source>
        <dbReference type="EMBL" id="KJU85968.1"/>
    </source>
</evidence>
<keyword evidence="1" id="KW-0812">Transmembrane</keyword>
<sequence length="58" mass="6306">MKSGNLQHGLAVKVALKIAYVTLITALHTVIIDGMIFLVHWLILPSANGIHHPPRSTP</sequence>
<evidence type="ECO:0000256" key="1">
    <source>
        <dbReference type="SAM" id="Phobius"/>
    </source>
</evidence>
<reference evidence="2 3" key="1">
    <citation type="submission" date="2015-02" db="EMBL/GenBank/DDBJ databases">
        <title>Single-cell genomics of uncultivated deep-branching MTB reveals a conserved set of magnetosome genes.</title>
        <authorList>
            <person name="Kolinko S."/>
            <person name="Richter M."/>
            <person name="Glockner F.O."/>
            <person name="Brachmann A."/>
            <person name="Schuler D."/>
        </authorList>
    </citation>
    <scope>NUCLEOTIDE SEQUENCE [LARGE SCALE GENOMIC DNA]</scope>
    <source>
        <strain evidence="2">TM-1</strain>
    </source>
</reference>
<organism evidence="2 3">
    <name type="scientific">Candidatus Magnetobacterium bavaricum</name>
    <dbReference type="NCBI Taxonomy" id="29290"/>
    <lineage>
        <taxon>Bacteria</taxon>
        <taxon>Pseudomonadati</taxon>
        <taxon>Nitrospirota</taxon>
        <taxon>Thermodesulfovibrionia</taxon>
        <taxon>Thermodesulfovibrionales</taxon>
        <taxon>Candidatus Magnetobacteriaceae</taxon>
        <taxon>Candidatus Magnetobacterium</taxon>
    </lineage>
</organism>
<proteinExistence type="predicted"/>
<dbReference type="EMBL" id="LACI01000787">
    <property type="protein sequence ID" value="KJU85968.1"/>
    <property type="molecule type" value="Genomic_DNA"/>
</dbReference>
<keyword evidence="1" id="KW-0472">Membrane</keyword>
<name>A0A0F3GZ56_9BACT</name>
<feature type="transmembrane region" description="Helical" evidence="1">
    <location>
        <begin position="20"/>
        <end position="43"/>
    </location>
</feature>
<protein>
    <submittedName>
        <fullName evidence="2">Uncharacterized protein</fullName>
    </submittedName>
</protein>
<dbReference type="Proteomes" id="UP000033423">
    <property type="component" value="Unassembled WGS sequence"/>
</dbReference>
<comment type="caution">
    <text evidence="2">The sequence shown here is derived from an EMBL/GenBank/DDBJ whole genome shotgun (WGS) entry which is preliminary data.</text>
</comment>
<keyword evidence="1" id="KW-1133">Transmembrane helix</keyword>
<gene>
    <name evidence="2" type="ORF">MBAV_001838</name>
</gene>
<accession>A0A0F3GZ56</accession>
<evidence type="ECO:0000313" key="3">
    <source>
        <dbReference type="Proteomes" id="UP000033423"/>
    </source>
</evidence>